<dbReference type="PANTHER" id="PTHR34135">
    <property type="entry name" value="LYSOZYME"/>
    <property type="match status" value="1"/>
</dbReference>
<dbReference type="InterPro" id="IPR002053">
    <property type="entry name" value="Glyco_hydro_25"/>
</dbReference>
<evidence type="ECO:0000259" key="2">
    <source>
        <dbReference type="PROSITE" id="PS51781"/>
    </source>
</evidence>
<evidence type="ECO:0000313" key="6">
    <source>
        <dbReference type="Proteomes" id="UP000294641"/>
    </source>
</evidence>
<dbReference type="Pfam" id="PF01183">
    <property type="entry name" value="Glyco_hydro_25"/>
    <property type="match status" value="1"/>
</dbReference>
<dbReference type="Gene3D" id="3.20.20.80">
    <property type="entry name" value="Glycosidases"/>
    <property type="match status" value="1"/>
</dbReference>
<reference evidence="3 5" key="1">
    <citation type="submission" date="2018-06" db="EMBL/GenBank/DDBJ databases">
        <authorList>
            <consortium name="Pathogen Informatics"/>
            <person name="Doyle S."/>
        </authorList>
    </citation>
    <scope>NUCLEOTIDE SEQUENCE [LARGE SCALE GENOMIC DNA]</scope>
    <source>
        <strain evidence="3 5">NCTC10597</strain>
    </source>
</reference>
<dbReference type="SUPFAM" id="SSF51445">
    <property type="entry name" value="(Trans)glycosidases"/>
    <property type="match status" value="1"/>
</dbReference>
<dbReference type="EMBL" id="UGNP01000001">
    <property type="protein sequence ID" value="STX09231.1"/>
    <property type="molecule type" value="Genomic_DNA"/>
</dbReference>
<dbReference type="RefSeq" id="WP_109348715.1">
    <property type="nucleotide sequence ID" value="NZ_BJUE01000007.1"/>
</dbReference>
<dbReference type="GO" id="GO:0009253">
    <property type="term" value="P:peptidoglycan catabolic process"/>
    <property type="evidence" value="ECO:0007669"/>
    <property type="project" value="InterPro"/>
</dbReference>
<dbReference type="PROSITE" id="PS51904">
    <property type="entry name" value="GLYCOSYL_HYDROL_F25_2"/>
    <property type="match status" value="1"/>
</dbReference>
<feature type="domain" description="SH3b" evidence="2">
    <location>
        <begin position="210"/>
        <end position="272"/>
    </location>
</feature>
<dbReference type="OrthoDB" id="9802228at2"/>
<dbReference type="Proteomes" id="UP000254330">
    <property type="component" value="Unassembled WGS sequence"/>
</dbReference>
<dbReference type="Pfam" id="PF08239">
    <property type="entry name" value="SH3_3"/>
    <property type="match status" value="1"/>
</dbReference>
<dbReference type="InterPro" id="IPR017853">
    <property type="entry name" value="GH"/>
</dbReference>
<evidence type="ECO:0000313" key="5">
    <source>
        <dbReference type="Proteomes" id="UP000254330"/>
    </source>
</evidence>
<dbReference type="EMBL" id="SNZG01000030">
    <property type="protein sequence ID" value="TDR35507.1"/>
    <property type="molecule type" value="Genomic_DNA"/>
</dbReference>
<dbReference type="GO" id="GO:0016052">
    <property type="term" value="P:carbohydrate catabolic process"/>
    <property type="evidence" value="ECO:0007669"/>
    <property type="project" value="TreeGrafter"/>
</dbReference>
<comment type="caution">
    <text evidence="3">The sequence shown here is derived from an EMBL/GenBank/DDBJ whole genome shotgun (WGS) entry which is preliminary data.</text>
</comment>
<dbReference type="InterPro" id="IPR003646">
    <property type="entry name" value="SH3-like_bac-type"/>
</dbReference>
<accession>A0A8B4Q951</accession>
<dbReference type="Proteomes" id="UP000294641">
    <property type="component" value="Unassembled WGS sequence"/>
</dbReference>
<dbReference type="PANTHER" id="PTHR34135:SF1">
    <property type="entry name" value="GLYCOSYL HYDROLASE FAMILY 25"/>
    <property type="match status" value="1"/>
</dbReference>
<comment type="similarity">
    <text evidence="1">Belongs to the glycosyl hydrolase 25 family.</text>
</comment>
<dbReference type="GO" id="GO:0016998">
    <property type="term" value="P:cell wall macromolecule catabolic process"/>
    <property type="evidence" value="ECO:0007669"/>
    <property type="project" value="InterPro"/>
</dbReference>
<organism evidence="3 5">
    <name type="scientific">Kurthia zopfii</name>
    <dbReference type="NCBI Taxonomy" id="1650"/>
    <lineage>
        <taxon>Bacteria</taxon>
        <taxon>Bacillati</taxon>
        <taxon>Bacillota</taxon>
        <taxon>Bacilli</taxon>
        <taxon>Bacillales</taxon>
        <taxon>Caryophanaceae</taxon>
        <taxon>Kurthia</taxon>
    </lineage>
</organism>
<evidence type="ECO:0000313" key="3">
    <source>
        <dbReference type="EMBL" id="STX09231.1"/>
    </source>
</evidence>
<reference evidence="4 6" key="2">
    <citation type="submission" date="2019-03" db="EMBL/GenBank/DDBJ databases">
        <title>Genomic Encyclopedia of Type Strains, Phase IV (KMG-IV): sequencing the most valuable type-strain genomes for metagenomic binning, comparative biology and taxonomic classification.</title>
        <authorList>
            <person name="Goeker M."/>
        </authorList>
    </citation>
    <scope>NUCLEOTIDE SEQUENCE [LARGE SCALE GENOMIC DNA]</scope>
    <source>
        <strain evidence="4 6">DSM 20580</strain>
    </source>
</reference>
<dbReference type="Gene3D" id="2.30.30.40">
    <property type="entry name" value="SH3 Domains"/>
    <property type="match status" value="1"/>
</dbReference>
<protein>
    <submittedName>
        <fullName evidence="4">GH25 family lysozyme M1 (1,4-beta-N-acetylmuramidase)</fullName>
    </submittedName>
    <submittedName>
        <fullName evidence="3">Lyzozyme M1 (1,4-beta-N-acetylmuramidase)</fullName>
    </submittedName>
</protein>
<evidence type="ECO:0000313" key="4">
    <source>
        <dbReference type="EMBL" id="TDR35507.1"/>
    </source>
</evidence>
<name>A0A8B4Q951_9BACL</name>
<dbReference type="PROSITE" id="PS51781">
    <property type="entry name" value="SH3B"/>
    <property type="match status" value="1"/>
</dbReference>
<evidence type="ECO:0000256" key="1">
    <source>
        <dbReference type="ARBA" id="ARBA00010646"/>
    </source>
</evidence>
<dbReference type="SMART" id="SM00287">
    <property type="entry name" value="SH3b"/>
    <property type="match status" value="1"/>
</dbReference>
<keyword evidence="6" id="KW-1185">Reference proteome</keyword>
<gene>
    <name evidence="4" type="ORF">DFR61_1302</name>
    <name evidence="3" type="ORF">NCTC10597_00901</name>
</gene>
<sequence>MGKILDISKWQPTVHYKDLAQECDLAILRVQDGSNVIDKIFTKHATGCENNDIPFGVYAFCRFTSVEDAKVEARDFYKRSRVDGHKPLFYVADVEVKCMTNMRAGTKAFIKELRDLGANKVGIYIAHHLHDSFNLDYGDADFKWIPRYAADGKSIIKPKFSCDLHQYTDRGTIKGIKGGVDLNVLTGSKSLEWFTGAGNTKPNEKPSNKVKRYTVTADLLNIRKSPSNSGKVLGQLKKGQTVQVVSVDQYGWAKIKSNNTYVYMHVNHLKKA</sequence>
<dbReference type="CDD" id="cd06523">
    <property type="entry name" value="GH25_PlyB-like"/>
    <property type="match status" value="1"/>
</dbReference>
<proteinExistence type="inferred from homology"/>
<dbReference type="AlphaFoldDB" id="A0A8B4Q951"/>
<dbReference type="GO" id="GO:0003796">
    <property type="term" value="F:lysozyme activity"/>
    <property type="evidence" value="ECO:0007669"/>
    <property type="project" value="InterPro"/>
</dbReference>